<reference evidence="2" key="2">
    <citation type="submission" date="2025-08" db="UniProtKB">
        <authorList>
            <consortium name="RefSeq"/>
        </authorList>
    </citation>
    <scope>IDENTIFICATION</scope>
    <source>
        <tissue evidence="2">Leaf</tissue>
    </source>
</reference>
<dbReference type="RefSeq" id="XP_021849019.1">
    <property type="nucleotide sequence ID" value="XM_021993327.2"/>
</dbReference>
<dbReference type="Proteomes" id="UP000813463">
    <property type="component" value="Chromosome 4"/>
</dbReference>
<dbReference type="KEGG" id="soe:110788687"/>
<sequence>MASYHTRSFSFPSNSHPVVDELDAQLSRLRSSQAASTSSLTSKLSGLNDLYKCVEEFLQLPQNQKTVSQSQGENVVEQVLDGSLRLLDIVSTSRDVLALSKERLQDIQSVLRRRCNGEIDITNEVSEYLKTRKASKKIIKKCLKDINAVDKTNESIAIESMLKDVQALTVDIFKSLLSYISGSQKSSWSFSKLIRQGSEKEAAASISIFEAVDATLCQKNNNVDMSQLVKLESEIQEIDQELQKYGCKGMDSNLLSPIIRMGLRATDVAVLGVFCFLSIKLGVLWNTDSGHGVCSEYALWLQQLANF</sequence>
<dbReference type="PANTHER" id="PTHR33070:SF129">
    <property type="entry name" value="DUF241 DOMAIN PROTEIN"/>
    <property type="match status" value="1"/>
</dbReference>
<dbReference type="GO" id="GO:0048364">
    <property type="term" value="P:root development"/>
    <property type="evidence" value="ECO:0007669"/>
    <property type="project" value="InterPro"/>
</dbReference>
<accession>A0A9R0IIZ9</accession>
<evidence type="ECO:0000313" key="1">
    <source>
        <dbReference type="Proteomes" id="UP000813463"/>
    </source>
</evidence>
<reference evidence="1" key="1">
    <citation type="journal article" date="2021" name="Nat. Commun.">
        <title>Genomic analyses provide insights into spinach domestication and the genetic basis of agronomic traits.</title>
        <authorList>
            <person name="Cai X."/>
            <person name="Sun X."/>
            <person name="Xu C."/>
            <person name="Sun H."/>
            <person name="Wang X."/>
            <person name="Ge C."/>
            <person name="Zhang Z."/>
            <person name="Wang Q."/>
            <person name="Fei Z."/>
            <person name="Jiao C."/>
            <person name="Wang Q."/>
        </authorList>
    </citation>
    <scope>NUCLEOTIDE SEQUENCE [LARGE SCALE GENOMIC DNA]</scope>
    <source>
        <strain evidence="1">cv. Varoflay</strain>
    </source>
</reference>
<dbReference type="PANTHER" id="PTHR33070">
    <property type="entry name" value="OS06G0725500 PROTEIN"/>
    <property type="match status" value="1"/>
</dbReference>
<dbReference type="OrthoDB" id="1701699at2759"/>
<proteinExistence type="predicted"/>
<gene>
    <name evidence="2" type="primary">LOC110788687</name>
</gene>
<dbReference type="InterPro" id="IPR004320">
    <property type="entry name" value="BPS1_pln"/>
</dbReference>
<dbReference type="AlphaFoldDB" id="A0A9R0IIZ9"/>
<name>A0A9R0IIZ9_SPIOL</name>
<dbReference type="Pfam" id="PF03087">
    <property type="entry name" value="BPS1"/>
    <property type="match status" value="1"/>
</dbReference>
<protein>
    <submittedName>
        <fullName evidence="2">Uncharacterized protein</fullName>
    </submittedName>
</protein>
<evidence type="ECO:0000313" key="2">
    <source>
        <dbReference type="RefSeq" id="XP_021849019.1"/>
    </source>
</evidence>
<dbReference type="GO" id="GO:0048367">
    <property type="term" value="P:shoot system development"/>
    <property type="evidence" value="ECO:0007669"/>
    <property type="project" value="InterPro"/>
</dbReference>
<keyword evidence="1" id="KW-1185">Reference proteome</keyword>
<dbReference type="GeneID" id="110788687"/>
<organism evidence="1 2">
    <name type="scientific">Spinacia oleracea</name>
    <name type="common">Spinach</name>
    <dbReference type="NCBI Taxonomy" id="3562"/>
    <lineage>
        <taxon>Eukaryota</taxon>
        <taxon>Viridiplantae</taxon>
        <taxon>Streptophyta</taxon>
        <taxon>Embryophyta</taxon>
        <taxon>Tracheophyta</taxon>
        <taxon>Spermatophyta</taxon>
        <taxon>Magnoliopsida</taxon>
        <taxon>eudicotyledons</taxon>
        <taxon>Gunneridae</taxon>
        <taxon>Pentapetalae</taxon>
        <taxon>Caryophyllales</taxon>
        <taxon>Chenopodiaceae</taxon>
        <taxon>Chenopodioideae</taxon>
        <taxon>Anserineae</taxon>
        <taxon>Spinacia</taxon>
    </lineage>
</organism>